<dbReference type="AlphaFoldDB" id="Q020P0"/>
<keyword evidence="1" id="KW-0812">Transmembrane</keyword>
<protein>
    <submittedName>
        <fullName evidence="3">Propeptide, PepSY amd peptidase M4</fullName>
    </submittedName>
</protein>
<dbReference type="OrthoDB" id="111691at2"/>
<name>Q020P0_SOLUE</name>
<evidence type="ECO:0000313" key="3">
    <source>
        <dbReference type="EMBL" id="ABJ84604.1"/>
    </source>
</evidence>
<dbReference type="InterPro" id="IPR005625">
    <property type="entry name" value="PepSY-ass_TM"/>
</dbReference>
<feature type="transmembrane region" description="Helical" evidence="1">
    <location>
        <begin position="12"/>
        <end position="32"/>
    </location>
</feature>
<feature type="transmembrane region" description="Helical" evidence="1">
    <location>
        <begin position="324"/>
        <end position="344"/>
    </location>
</feature>
<dbReference type="InParanoid" id="Q020P0"/>
<gene>
    <name evidence="3" type="ordered locus">Acid_3632</name>
</gene>
<feature type="transmembrane region" description="Helical" evidence="1">
    <location>
        <begin position="136"/>
        <end position="156"/>
    </location>
</feature>
<reference evidence="3" key="1">
    <citation type="submission" date="2006-10" db="EMBL/GenBank/DDBJ databases">
        <title>Complete sequence of Solibacter usitatus Ellin6076.</title>
        <authorList>
            <consortium name="US DOE Joint Genome Institute"/>
            <person name="Copeland A."/>
            <person name="Lucas S."/>
            <person name="Lapidus A."/>
            <person name="Barry K."/>
            <person name="Detter J.C."/>
            <person name="Glavina del Rio T."/>
            <person name="Hammon N."/>
            <person name="Israni S."/>
            <person name="Dalin E."/>
            <person name="Tice H."/>
            <person name="Pitluck S."/>
            <person name="Thompson L.S."/>
            <person name="Brettin T."/>
            <person name="Bruce D."/>
            <person name="Han C."/>
            <person name="Tapia R."/>
            <person name="Gilna P."/>
            <person name="Schmutz J."/>
            <person name="Larimer F."/>
            <person name="Land M."/>
            <person name="Hauser L."/>
            <person name="Kyrpides N."/>
            <person name="Mikhailova N."/>
            <person name="Janssen P.H."/>
            <person name="Kuske C.R."/>
            <person name="Richardson P."/>
        </authorList>
    </citation>
    <scope>NUCLEOTIDE SEQUENCE</scope>
    <source>
        <strain evidence="3">Ellin6076</strain>
    </source>
</reference>
<keyword evidence="1" id="KW-0472">Membrane</keyword>
<feature type="domain" description="PepSY" evidence="2">
    <location>
        <begin position="231"/>
        <end position="291"/>
    </location>
</feature>
<evidence type="ECO:0000259" key="2">
    <source>
        <dbReference type="Pfam" id="PF03413"/>
    </source>
</evidence>
<dbReference type="KEGG" id="sus:Acid_3632"/>
<dbReference type="STRING" id="234267.Acid_3632"/>
<dbReference type="Pfam" id="PF03413">
    <property type="entry name" value="PepSY"/>
    <property type="match status" value="1"/>
</dbReference>
<dbReference type="PANTHER" id="PTHR34219">
    <property type="entry name" value="IRON-REGULATED INNER MEMBRANE PROTEIN-RELATED"/>
    <property type="match status" value="1"/>
</dbReference>
<dbReference type="HOGENOM" id="CLU_031962_4_2_0"/>
<organism evidence="3">
    <name type="scientific">Solibacter usitatus (strain Ellin6076)</name>
    <dbReference type="NCBI Taxonomy" id="234267"/>
    <lineage>
        <taxon>Bacteria</taxon>
        <taxon>Pseudomonadati</taxon>
        <taxon>Acidobacteriota</taxon>
        <taxon>Terriglobia</taxon>
        <taxon>Bryobacterales</taxon>
        <taxon>Solibacteraceae</taxon>
        <taxon>Candidatus Solibacter</taxon>
    </lineage>
</organism>
<dbReference type="InterPro" id="IPR025711">
    <property type="entry name" value="PepSY"/>
</dbReference>
<accession>Q020P0</accession>
<dbReference type="Pfam" id="PF03929">
    <property type="entry name" value="PepSY_TM"/>
    <property type="match status" value="1"/>
</dbReference>
<dbReference type="EMBL" id="CP000473">
    <property type="protein sequence ID" value="ABJ84604.1"/>
    <property type="molecule type" value="Genomic_DNA"/>
</dbReference>
<dbReference type="eggNOG" id="COG3182">
    <property type="taxonomic scope" value="Bacteria"/>
</dbReference>
<feature type="transmembrane region" description="Helical" evidence="1">
    <location>
        <begin position="176"/>
        <end position="200"/>
    </location>
</feature>
<proteinExistence type="predicted"/>
<keyword evidence="1" id="KW-1133">Transmembrane helix</keyword>
<evidence type="ECO:0000256" key="1">
    <source>
        <dbReference type="SAM" id="Phobius"/>
    </source>
</evidence>
<sequence length="365" mass="39613" precursor="true">MRRLLFNVHLYLALIAGVFVVILGLTGAIMAFEPELDHVLHAKLSYVTPRQHRLSLAQLSAAVQQVFPGERIGGYLLSNSPDIAAGVSTKRGVVAVDPYTGAVLGVRQGGQDFLGWVHQLHLRLTIRNKADTGKDIVKWAGIAMMILLLSGIYLWWPVKRISIETGARGRRFWFDVHNAIGIFSLVFLLTLTFTGLMIGFEESTVPMFYRLTGSEASKAPPLPPPPPGAKPITPDQAMQIAAAAIPGTFPFQIVMPGPKGAYQIRSRFPEDLTPGGRSRVIVDQYTGNVLYAEGSRTAPAGTRMVIVNRAIHTGDIFGIPSKTLMSLASLMAVIQVFSGALMWWKRTRAMSKVKANTAGSGRGPG</sequence>